<dbReference type="PROSITE" id="PS50943">
    <property type="entry name" value="HTH_CROC1"/>
    <property type="match status" value="1"/>
</dbReference>
<gene>
    <name evidence="2" type="ORF">NG821_09105</name>
</gene>
<dbReference type="RefSeq" id="WP_252761349.1">
    <property type="nucleotide sequence ID" value="NZ_JAMXLY010000034.1"/>
</dbReference>
<dbReference type="CDD" id="cd00093">
    <property type="entry name" value="HTH_XRE"/>
    <property type="match status" value="1"/>
</dbReference>
<dbReference type="SUPFAM" id="SSF47413">
    <property type="entry name" value="lambda repressor-like DNA-binding domains"/>
    <property type="match status" value="1"/>
</dbReference>
<comment type="caution">
    <text evidence="2">The sequence shown here is derived from an EMBL/GenBank/DDBJ whole genome shotgun (WGS) entry which is preliminary data.</text>
</comment>
<name>A0ABT1C068_9BACT</name>
<dbReference type="SMART" id="SM00530">
    <property type="entry name" value="HTH_XRE"/>
    <property type="match status" value="1"/>
</dbReference>
<keyword evidence="3" id="KW-1185">Reference proteome</keyword>
<accession>A0ABT1C068</accession>
<reference evidence="2 3" key="1">
    <citation type="submission" date="2022-06" db="EMBL/GenBank/DDBJ databases">
        <title>A taxonomic note on the genus Prevotella: Description of four novel genera and emended description of the genera Hallella and Xylanibacter.</title>
        <authorList>
            <person name="Hitch T.C.A."/>
        </authorList>
    </citation>
    <scope>NUCLEOTIDE SEQUENCE [LARGE SCALE GENOMIC DNA]</scope>
    <source>
        <strain evidence="2 3">DSM 100619</strain>
    </source>
</reference>
<dbReference type="Pfam" id="PF01381">
    <property type="entry name" value="HTH_3"/>
    <property type="match status" value="1"/>
</dbReference>
<proteinExistence type="predicted"/>
<dbReference type="Proteomes" id="UP001204015">
    <property type="component" value="Unassembled WGS sequence"/>
</dbReference>
<dbReference type="Gene3D" id="1.10.260.40">
    <property type="entry name" value="lambda repressor-like DNA-binding domains"/>
    <property type="match status" value="1"/>
</dbReference>
<feature type="domain" description="HTH cro/C1-type" evidence="1">
    <location>
        <begin position="41"/>
        <end position="85"/>
    </location>
</feature>
<evidence type="ECO:0000313" key="2">
    <source>
        <dbReference type="EMBL" id="MCO6025993.1"/>
    </source>
</evidence>
<evidence type="ECO:0000259" key="1">
    <source>
        <dbReference type="PROSITE" id="PS50943"/>
    </source>
</evidence>
<dbReference type="InterPro" id="IPR001387">
    <property type="entry name" value="Cro/C1-type_HTH"/>
</dbReference>
<dbReference type="InterPro" id="IPR010982">
    <property type="entry name" value="Lambda_DNA-bd_dom_sf"/>
</dbReference>
<organism evidence="2 3">
    <name type="scientific">Segatella cerevisiae</name>
    <dbReference type="NCBI Taxonomy" id="2053716"/>
    <lineage>
        <taxon>Bacteria</taxon>
        <taxon>Pseudomonadati</taxon>
        <taxon>Bacteroidota</taxon>
        <taxon>Bacteroidia</taxon>
        <taxon>Bacteroidales</taxon>
        <taxon>Prevotellaceae</taxon>
        <taxon>Segatella</taxon>
    </lineage>
</organism>
<dbReference type="EMBL" id="JAMXLY010000034">
    <property type="protein sequence ID" value="MCO6025993.1"/>
    <property type="molecule type" value="Genomic_DNA"/>
</dbReference>
<protein>
    <submittedName>
        <fullName evidence="2">Helix-turn-helix transcriptional regulator</fullName>
    </submittedName>
</protein>
<sequence>MMKIKPKGVLGSMLNNVDKQSLSRTRNRMLLAMKIGSAMREKGLTQKQFAKIMGKTESEISDWLSGNRNFTSDTLLDIEHALNIS</sequence>
<evidence type="ECO:0000313" key="3">
    <source>
        <dbReference type="Proteomes" id="UP001204015"/>
    </source>
</evidence>